<proteinExistence type="predicted"/>
<dbReference type="Proteomes" id="UP000251889">
    <property type="component" value="Unassembled WGS sequence"/>
</dbReference>
<keyword evidence="2" id="KW-1185">Reference proteome</keyword>
<name>A0A364Y4A1_9BACT</name>
<reference evidence="1 2" key="1">
    <citation type="submission" date="2018-06" db="EMBL/GenBank/DDBJ databases">
        <title>Chryseolinea flavus sp. nov., a member of the phylum Bacteroidetes isolated from soil.</title>
        <authorList>
            <person name="Li Y."/>
            <person name="Wang J."/>
        </authorList>
    </citation>
    <scope>NUCLEOTIDE SEQUENCE [LARGE SCALE GENOMIC DNA]</scope>
    <source>
        <strain evidence="1 2">SDU1-6</strain>
    </source>
</reference>
<comment type="caution">
    <text evidence="1">The sequence shown here is derived from an EMBL/GenBank/DDBJ whole genome shotgun (WGS) entry which is preliminary data.</text>
</comment>
<organism evidence="1 2">
    <name type="scientific">Pseudochryseolinea flava</name>
    <dbReference type="NCBI Taxonomy" id="2059302"/>
    <lineage>
        <taxon>Bacteria</taxon>
        <taxon>Pseudomonadati</taxon>
        <taxon>Bacteroidota</taxon>
        <taxon>Cytophagia</taxon>
        <taxon>Cytophagales</taxon>
        <taxon>Fulvivirgaceae</taxon>
        <taxon>Pseudochryseolinea</taxon>
    </lineage>
</organism>
<gene>
    <name evidence="1" type="ORF">DQQ10_08025</name>
</gene>
<dbReference type="AlphaFoldDB" id="A0A364Y4A1"/>
<dbReference type="OrthoDB" id="1185061at2"/>
<evidence type="ECO:0000313" key="1">
    <source>
        <dbReference type="EMBL" id="RAW01596.1"/>
    </source>
</evidence>
<evidence type="ECO:0000313" key="2">
    <source>
        <dbReference type="Proteomes" id="UP000251889"/>
    </source>
</evidence>
<accession>A0A364Y4A1</accession>
<protein>
    <submittedName>
        <fullName evidence="1">Uncharacterized protein</fullName>
    </submittedName>
</protein>
<sequence>MRCYYEPVFQVKAFHSFFKDTSCTALSFEPTASCQGILDEFRLIFKNSTTGFGIVGEKRNIGTEALPILVPAIDIPVGTQFYFLVKALRPDFLNITDAVMSGFAGGKKFFARNTLATPIVVQPNLATLKIHDSTPVVETLTIDSVDFNAPIQVAENPYKLVLRDTDNTIVAEKVVPRNSANEIYANRLPIGGPLKEGVYRLEQVNAANAITSSVRYFLTSPSQAMTSIGVIMIDYNANLVPHVDKEIRLEMIFASRKIRWIYQVEIEKYLDPAEAGFTHNPASLFLNNAANNVPSVSSAFTKTIVPSADPLGNDKVRWRSNNYITLRETPYLNVRLIENGVSDPIISHMPNPDPIGMRDDGGGNYEVQVFLKIK</sequence>
<dbReference type="RefSeq" id="WP_112746336.1">
    <property type="nucleotide sequence ID" value="NZ_QMFY01000003.1"/>
</dbReference>
<dbReference type="EMBL" id="QMFY01000003">
    <property type="protein sequence ID" value="RAW01596.1"/>
    <property type="molecule type" value="Genomic_DNA"/>
</dbReference>